<evidence type="ECO:0000256" key="2">
    <source>
        <dbReference type="ARBA" id="ARBA00022723"/>
    </source>
</evidence>
<dbReference type="InterPro" id="IPR008936">
    <property type="entry name" value="Rho_GTPase_activation_prot"/>
</dbReference>
<dbReference type="SMART" id="SM00132">
    <property type="entry name" value="LIM"/>
    <property type="match status" value="2"/>
</dbReference>
<dbReference type="Gene3D" id="3.30.60.20">
    <property type="match status" value="1"/>
</dbReference>
<keyword evidence="2 4" id="KW-0479">Metal-binding</keyword>
<feature type="domain" description="Rho-GAP" evidence="9">
    <location>
        <begin position="1051"/>
        <end position="1246"/>
    </location>
</feature>
<feature type="compositionally biased region" description="Acidic residues" evidence="6">
    <location>
        <begin position="492"/>
        <end position="504"/>
    </location>
</feature>
<evidence type="ECO:0000259" key="7">
    <source>
        <dbReference type="PROSITE" id="PS50023"/>
    </source>
</evidence>
<evidence type="ECO:0000313" key="10">
    <source>
        <dbReference type="EMBL" id="KIP11643.1"/>
    </source>
</evidence>
<dbReference type="InterPro" id="IPR046349">
    <property type="entry name" value="C1-like_sf"/>
</dbReference>
<dbReference type="Pfam" id="PF00620">
    <property type="entry name" value="RhoGAP"/>
    <property type="match status" value="1"/>
</dbReference>
<feature type="region of interest" description="Disordered" evidence="6">
    <location>
        <begin position="948"/>
        <end position="974"/>
    </location>
</feature>
<feature type="region of interest" description="Disordered" evidence="6">
    <location>
        <begin position="551"/>
        <end position="580"/>
    </location>
</feature>
<feature type="region of interest" description="Disordered" evidence="6">
    <location>
        <begin position="197"/>
        <end position="509"/>
    </location>
</feature>
<feature type="compositionally biased region" description="Polar residues" evidence="6">
    <location>
        <begin position="170"/>
        <end position="183"/>
    </location>
</feature>
<dbReference type="STRING" id="745531.A0A0C3PV28"/>
<dbReference type="SUPFAM" id="SSF57889">
    <property type="entry name" value="Cysteine-rich domain"/>
    <property type="match status" value="1"/>
</dbReference>
<feature type="compositionally biased region" description="Low complexity" evidence="6">
    <location>
        <begin position="264"/>
        <end position="276"/>
    </location>
</feature>
<protein>
    <recommendedName>
        <fullName evidence="12">RhoGAP-domain-containing protein</fullName>
    </recommendedName>
</protein>
<evidence type="ECO:0000259" key="8">
    <source>
        <dbReference type="PROSITE" id="PS50081"/>
    </source>
</evidence>
<feature type="compositionally biased region" description="Basic and acidic residues" evidence="6">
    <location>
        <begin position="141"/>
        <end position="153"/>
    </location>
</feature>
<evidence type="ECO:0000256" key="4">
    <source>
        <dbReference type="PROSITE-ProRule" id="PRU00125"/>
    </source>
</evidence>
<dbReference type="EMBL" id="KN840445">
    <property type="protein sequence ID" value="KIP11643.1"/>
    <property type="molecule type" value="Genomic_DNA"/>
</dbReference>
<dbReference type="HOGENOM" id="CLU_003874_0_0_1"/>
<dbReference type="Gene3D" id="2.10.110.10">
    <property type="entry name" value="Cysteine Rich Protein"/>
    <property type="match status" value="2"/>
</dbReference>
<feature type="compositionally biased region" description="Low complexity" evidence="6">
    <location>
        <begin position="910"/>
        <end position="922"/>
    </location>
</feature>
<evidence type="ECO:0000259" key="9">
    <source>
        <dbReference type="PROSITE" id="PS50238"/>
    </source>
</evidence>
<evidence type="ECO:0000256" key="6">
    <source>
        <dbReference type="SAM" id="MobiDB-lite"/>
    </source>
</evidence>
<dbReference type="PROSITE" id="PS00478">
    <property type="entry name" value="LIM_DOMAIN_1"/>
    <property type="match status" value="1"/>
</dbReference>
<evidence type="ECO:0000256" key="1">
    <source>
        <dbReference type="ARBA" id="ARBA00022468"/>
    </source>
</evidence>
<feature type="compositionally biased region" description="Polar residues" evidence="6">
    <location>
        <begin position="365"/>
        <end position="382"/>
    </location>
</feature>
<dbReference type="PANTHER" id="PTHR23176:SF128">
    <property type="entry name" value="RHO GTPASE-ACTIVATING PROTEIN RGD1"/>
    <property type="match status" value="1"/>
</dbReference>
<dbReference type="OrthoDB" id="79452at2759"/>
<feature type="coiled-coil region" evidence="5">
    <location>
        <begin position="769"/>
        <end position="803"/>
    </location>
</feature>
<dbReference type="SMART" id="SM00324">
    <property type="entry name" value="RhoGAP"/>
    <property type="match status" value="1"/>
</dbReference>
<dbReference type="InterPro" id="IPR050729">
    <property type="entry name" value="Rho-GAP"/>
</dbReference>
<dbReference type="Pfam" id="PF00130">
    <property type="entry name" value="C1_1"/>
    <property type="match status" value="1"/>
</dbReference>
<evidence type="ECO:0000256" key="3">
    <source>
        <dbReference type="ARBA" id="ARBA00022833"/>
    </source>
</evidence>
<feature type="coiled-coil region" evidence="5">
    <location>
        <begin position="689"/>
        <end position="737"/>
    </location>
</feature>
<dbReference type="PROSITE" id="PS50238">
    <property type="entry name" value="RHOGAP"/>
    <property type="match status" value="1"/>
</dbReference>
<dbReference type="CDD" id="cd09395">
    <property type="entry name" value="LIM2_Rga"/>
    <property type="match status" value="1"/>
</dbReference>
<evidence type="ECO:0000313" key="11">
    <source>
        <dbReference type="Proteomes" id="UP000053257"/>
    </source>
</evidence>
<feature type="domain" description="LIM zinc-binding" evidence="7">
    <location>
        <begin position="76"/>
        <end position="135"/>
    </location>
</feature>
<dbReference type="GO" id="GO:0046872">
    <property type="term" value="F:metal ion binding"/>
    <property type="evidence" value="ECO:0007669"/>
    <property type="project" value="UniProtKB-KW"/>
</dbReference>
<dbReference type="PROSITE" id="PS00479">
    <property type="entry name" value="ZF_DAG_PE_1"/>
    <property type="match status" value="1"/>
</dbReference>
<organism evidence="10 11">
    <name type="scientific">Phlebiopsis gigantea (strain 11061_1 CR5-6)</name>
    <name type="common">White-rot fungus</name>
    <name type="synonym">Peniophora gigantea</name>
    <dbReference type="NCBI Taxonomy" id="745531"/>
    <lineage>
        <taxon>Eukaryota</taxon>
        <taxon>Fungi</taxon>
        <taxon>Dikarya</taxon>
        <taxon>Basidiomycota</taxon>
        <taxon>Agaricomycotina</taxon>
        <taxon>Agaricomycetes</taxon>
        <taxon>Polyporales</taxon>
        <taxon>Phanerochaetaceae</taxon>
        <taxon>Phlebiopsis</taxon>
    </lineage>
</organism>
<dbReference type="Proteomes" id="UP000053257">
    <property type="component" value="Unassembled WGS sequence"/>
</dbReference>
<feature type="compositionally biased region" description="Basic and acidic residues" evidence="6">
    <location>
        <begin position="888"/>
        <end position="905"/>
    </location>
</feature>
<dbReference type="FunFam" id="1.10.555.10:FF:000043">
    <property type="entry name" value="Rho GTPase activator Rga"/>
    <property type="match status" value="1"/>
</dbReference>
<dbReference type="GO" id="GO:0005096">
    <property type="term" value="F:GTPase activator activity"/>
    <property type="evidence" value="ECO:0007669"/>
    <property type="project" value="UniProtKB-KW"/>
</dbReference>
<name>A0A0C3PV28_PHLG1</name>
<dbReference type="PROSITE" id="PS50081">
    <property type="entry name" value="ZF_DAG_PE_2"/>
    <property type="match status" value="1"/>
</dbReference>
<evidence type="ECO:0008006" key="12">
    <source>
        <dbReference type="Google" id="ProtNLM"/>
    </source>
</evidence>
<reference evidence="10 11" key="1">
    <citation type="journal article" date="2014" name="PLoS Genet.">
        <title>Analysis of the Phlebiopsis gigantea genome, transcriptome and secretome provides insight into its pioneer colonization strategies of wood.</title>
        <authorList>
            <person name="Hori C."/>
            <person name="Ishida T."/>
            <person name="Igarashi K."/>
            <person name="Samejima M."/>
            <person name="Suzuki H."/>
            <person name="Master E."/>
            <person name="Ferreira P."/>
            <person name="Ruiz-Duenas F.J."/>
            <person name="Held B."/>
            <person name="Canessa P."/>
            <person name="Larrondo L.F."/>
            <person name="Schmoll M."/>
            <person name="Druzhinina I.S."/>
            <person name="Kubicek C.P."/>
            <person name="Gaskell J.A."/>
            <person name="Kersten P."/>
            <person name="St John F."/>
            <person name="Glasner J."/>
            <person name="Sabat G."/>
            <person name="Splinter BonDurant S."/>
            <person name="Syed K."/>
            <person name="Yadav J."/>
            <person name="Mgbeahuruike A.C."/>
            <person name="Kovalchuk A."/>
            <person name="Asiegbu F.O."/>
            <person name="Lackner G."/>
            <person name="Hoffmeister D."/>
            <person name="Rencoret J."/>
            <person name="Gutierrez A."/>
            <person name="Sun H."/>
            <person name="Lindquist E."/>
            <person name="Barry K."/>
            <person name="Riley R."/>
            <person name="Grigoriev I.V."/>
            <person name="Henrissat B."/>
            <person name="Kues U."/>
            <person name="Berka R.M."/>
            <person name="Martinez A.T."/>
            <person name="Covert S.F."/>
            <person name="Blanchette R.A."/>
            <person name="Cullen D."/>
        </authorList>
    </citation>
    <scope>NUCLEOTIDE SEQUENCE [LARGE SCALE GENOMIC DNA]</scope>
    <source>
        <strain evidence="10 11">11061_1 CR5-6</strain>
    </source>
</reference>
<keyword evidence="11" id="KW-1185">Reference proteome</keyword>
<dbReference type="InterPro" id="IPR002219">
    <property type="entry name" value="PKC_DAG/PE"/>
</dbReference>
<gene>
    <name evidence="10" type="ORF">PHLGIDRAFT_63457</name>
</gene>
<dbReference type="CDD" id="cd00029">
    <property type="entry name" value="C1"/>
    <property type="match status" value="1"/>
</dbReference>
<keyword evidence="5" id="KW-0175">Coiled coil</keyword>
<feature type="region of interest" description="Disordered" evidence="6">
    <location>
        <begin position="888"/>
        <end position="927"/>
    </location>
</feature>
<proteinExistence type="predicted"/>
<accession>A0A0C3PV28</accession>
<keyword evidence="1" id="KW-0343">GTPase activation</keyword>
<sequence>MAQNMIPDPSVLGENRTCPGCKNSVVTENGGVVVAFGQSYFHIDCFKCAKCHQQVTADTNLLLLSDGSPVCANCSYCCNVCGQPILDEAIMTGDDSYHAHCFNCKVCKKRIEELVFAKTSQGIYCMPCHSERVARSRRHLEKKERERREREKQMVGLSQALSKDTPVIYRTTSPTPDHTRSTSIPLTNAEMLSVPIATSHQQALQKRRSSDDRPVNMLVDGSGEPSTSSQGGLLSPDSGTTSRRAKRQSINPGLVVSFNNFAEPPQRSRSPSTPSTPHAPYVNGTGTPNGGSALSPLRDRFEVKLSPPGFTHADGRHSPHPAGRSRSASSSDTQPPSRSSVQQRDRSKSPMRRRTPQLNEGRASPSLNVPNGATSMLRQMSLDSRKRTSTSSLGQTLDLPPRSPSAGPTSPSHRIDVPQGVESGTDTETEVEEDLASESATLRDSLPPLPPPKETKGTRVGMRPPQLKLDSSHIRNGSTEERDDLSQVDSAEVSEEYLQEEEPIESTSHSTFIAPALPPIRFSMVGTDFADLLNSVGGPDALKQIDRIIEGEDGSSSPDVTATPPPTAVQPTTPTNNGFKVDINADATPVRRREPPITHSQSPQPMAVYRPRNGSTASLAPFNGSTDRFIPRTHITITAPENGNAGVSRPDTSDLARRRLHEALSESTDRGAPYVKLDAEFIGAIILLLDQRKEEFLDLKRKLDGMKRASQQYVEGLTVAQTEYDKELRLRREAEAEVTRLRVLLSSQAVRLKAISGETKKQEAQKQLSQELSDSLSTLERDLSKLKLERDMALAEVEELSISKSLASDRGEETQRLSRALSVRFDNIKNQYQSDLLPLTAQREAMLREITELRASRDAYLEETTMLSARNEELAQLHSQYLRRLETVSDSSHEMQREPSLDKGRPMNLSSSVTSSTTAFSEESGDSRFIKVSKPDALETMPQPRAKFMKWPGSRSQPQSSKENHAPTMAEQGRAKPRIEHNFQQVNGLRVARCDHCGDKMWGSIMRCGACNISVHHRCLQQVHLPCSQHAVGHKNEMSPPPQAGPSMFGRELIEQVRADSKDEERLVPVIVEKCIDAVDTLALDYEGIYRKTGGSGQSKIITQLFERGDYASFDLRDSDRFNDICSVTSVLKTYFRSLPDPLLTYQLHDKFIEAASIKDPAVKGARLNELIAELPAEHYHTTRALMLHLHRVCKRSDKNLMHARNLGVVFGPTLMRSRDPNAEFSDMAGKALSVEWLVENAPIVFEQGNASS</sequence>
<dbReference type="Pfam" id="PF00412">
    <property type="entry name" value="LIM"/>
    <property type="match status" value="2"/>
</dbReference>
<dbReference type="SMART" id="SM00109">
    <property type="entry name" value="C1"/>
    <property type="match status" value="1"/>
</dbReference>
<feature type="region of interest" description="Disordered" evidence="6">
    <location>
        <begin position="136"/>
        <end position="183"/>
    </location>
</feature>
<dbReference type="GO" id="GO:0007165">
    <property type="term" value="P:signal transduction"/>
    <property type="evidence" value="ECO:0007669"/>
    <property type="project" value="InterPro"/>
</dbReference>
<feature type="compositionally biased region" description="Low complexity" evidence="6">
    <location>
        <begin position="320"/>
        <end position="340"/>
    </location>
</feature>
<dbReference type="AlphaFoldDB" id="A0A0C3PV28"/>
<feature type="compositionally biased region" description="Acidic residues" evidence="6">
    <location>
        <begin position="425"/>
        <end position="436"/>
    </location>
</feature>
<feature type="compositionally biased region" description="Polar residues" evidence="6">
    <location>
        <begin position="224"/>
        <end position="242"/>
    </location>
</feature>
<dbReference type="InterPro" id="IPR000198">
    <property type="entry name" value="RhoGAP_dom"/>
</dbReference>
<dbReference type="SUPFAM" id="SSF48350">
    <property type="entry name" value="GTPase activation domain, GAP"/>
    <property type="match status" value="1"/>
</dbReference>
<dbReference type="Gene3D" id="1.10.555.10">
    <property type="entry name" value="Rho GTPase activation protein"/>
    <property type="match status" value="1"/>
</dbReference>
<feature type="domain" description="Phorbol-ester/DAG-type" evidence="8">
    <location>
        <begin position="980"/>
        <end position="1027"/>
    </location>
</feature>
<keyword evidence="3 4" id="KW-0862">Zinc</keyword>
<evidence type="ECO:0000256" key="5">
    <source>
        <dbReference type="SAM" id="Coils"/>
    </source>
</evidence>
<dbReference type="PANTHER" id="PTHR23176">
    <property type="entry name" value="RHO/RAC/CDC GTPASE-ACTIVATING PROTEIN"/>
    <property type="match status" value="1"/>
</dbReference>
<dbReference type="PROSITE" id="PS50023">
    <property type="entry name" value="LIM_DOMAIN_2"/>
    <property type="match status" value="1"/>
</dbReference>
<dbReference type="InterPro" id="IPR001781">
    <property type="entry name" value="Znf_LIM"/>
</dbReference>
<keyword evidence="4" id="KW-0440">LIM domain</keyword>
<dbReference type="GO" id="GO:0005737">
    <property type="term" value="C:cytoplasm"/>
    <property type="evidence" value="ECO:0007669"/>
    <property type="project" value="TreeGrafter"/>
</dbReference>